<keyword evidence="1" id="KW-0472">Membrane</keyword>
<dbReference type="GO" id="GO:0005506">
    <property type="term" value="F:iron ion binding"/>
    <property type="evidence" value="ECO:0007669"/>
    <property type="project" value="InterPro"/>
</dbReference>
<keyword evidence="1" id="KW-1133">Transmembrane helix</keyword>
<evidence type="ECO:0000313" key="3">
    <source>
        <dbReference type="Proteomes" id="UP000288805"/>
    </source>
</evidence>
<reference evidence="2 3" key="1">
    <citation type="journal article" date="2018" name="PLoS Genet.">
        <title>Population sequencing reveals clonal diversity and ancestral inbreeding in the grapevine cultivar Chardonnay.</title>
        <authorList>
            <person name="Roach M.J."/>
            <person name="Johnson D.L."/>
            <person name="Bohlmann J."/>
            <person name="van Vuuren H.J."/>
            <person name="Jones S.J."/>
            <person name="Pretorius I.S."/>
            <person name="Schmidt S.A."/>
            <person name="Borneman A.R."/>
        </authorList>
    </citation>
    <scope>NUCLEOTIDE SEQUENCE [LARGE SCALE GENOMIC DNA]</scope>
    <source>
        <strain evidence="3">cv. Chardonnay</strain>
        <tissue evidence="2">Leaf</tissue>
    </source>
</reference>
<dbReference type="AlphaFoldDB" id="A0A438CEJ0"/>
<organism evidence="2 3">
    <name type="scientific">Vitis vinifera</name>
    <name type="common">Grape</name>
    <dbReference type="NCBI Taxonomy" id="29760"/>
    <lineage>
        <taxon>Eukaryota</taxon>
        <taxon>Viridiplantae</taxon>
        <taxon>Streptophyta</taxon>
        <taxon>Embryophyta</taxon>
        <taxon>Tracheophyta</taxon>
        <taxon>Spermatophyta</taxon>
        <taxon>Magnoliopsida</taxon>
        <taxon>eudicotyledons</taxon>
        <taxon>Gunneridae</taxon>
        <taxon>Pentapetalae</taxon>
        <taxon>rosids</taxon>
        <taxon>Vitales</taxon>
        <taxon>Vitaceae</taxon>
        <taxon>Viteae</taxon>
        <taxon>Vitis</taxon>
    </lineage>
</organism>
<feature type="transmembrane region" description="Helical" evidence="1">
    <location>
        <begin position="6"/>
        <end position="25"/>
    </location>
</feature>
<evidence type="ECO:0000256" key="1">
    <source>
        <dbReference type="SAM" id="Phobius"/>
    </source>
</evidence>
<protein>
    <submittedName>
        <fullName evidence="2">Uncharacterized protein</fullName>
    </submittedName>
</protein>
<dbReference type="Proteomes" id="UP000288805">
    <property type="component" value="Unassembled WGS sequence"/>
</dbReference>
<proteinExistence type="predicted"/>
<evidence type="ECO:0000313" key="2">
    <source>
        <dbReference type="EMBL" id="RVW21610.1"/>
    </source>
</evidence>
<dbReference type="GO" id="GO:0020037">
    <property type="term" value="F:heme binding"/>
    <property type="evidence" value="ECO:0007669"/>
    <property type="project" value="InterPro"/>
</dbReference>
<dbReference type="InterPro" id="IPR036396">
    <property type="entry name" value="Cyt_P450_sf"/>
</dbReference>
<dbReference type="EMBL" id="QGNW01002279">
    <property type="protein sequence ID" value="RVW21610.1"/>
    <property type="molecule type" value="Genomic_DNA"/>
</dbReference>
<name>A0A438CEJ0_VITVI</name>
<comment type="caution">
    <text evidence="2">The sequence shown here is derived from an EMBL/GenBank/DDBJ whole genome shotgun (WGS) entry which is preliminary data.</text>
</comment>
<keyword evidence="1" id="KW-0812">Transmembrane</keyword>
<dbReference type="Gene3D" id="1.10.630.10">
    <property type="entry name" value="Cytochrome P450"/>
    <property type="match status" value="1"/>
</dbReference>
<dbReference type="SUPFAM" id="SSF48264">
    <property type="entry name" value="Cytochrome P450"/>
    <property type="match status" value="1"/>
</dbReference>
<dbReference type="GO" id="GO:0016705">
    <property type="term" value="F:oxidoreductase activity, acting on paired donors, with incorporation or reduction of molecular oxygen"/>
    <property type="evidence" value="ECO:0007669"/>
    <property type="project" value="InterPro"/>
</dbReference>
<accession>A0A438CEJ0</accession>
<gene>
    <name evidence="2" type="ORF">CK203_109293</name>
</gene>
<sequence>METWVYNIVISLCVAALLKSLYDFIFPKLNLPPGPTTVPFVGNLLWLLKSFSELEPILRNLHAKYGPIVTSKSALVRPSSSTPSPPDLGPRWCRFSLIAQALPTNRI</sequence>
<dbReference type="GO" id="GO:0004497">
    <property type="term" value="F:monooxygenase activity"/>
    <property type="evidence" value="ECO:0007669"/>
    <property type="project" value="InterPro"/>
</dbReference>